<keyword evidence="5" id="KW-1185">Reference proteome</keyword>
<evidence type="ECO:0000259" key="3">
    <source>
        <dbReference type="Pfam" id="PF24879"/>
    </source>
</evidence>
<dbReference type="InterPro" id="IPR056639">
    <property type="entry name" value="DUF7737"/>
</dbReference>
<organism evidence="4 5">
    <name type="scientific">Nocardiopsis alborubida</name>
    <dbReference type="NCBI Taxonomy" id="146802"/>
    <lineage>
        <taxon>Bacteria</taxon>
        <taxon>Bacillati</taxon>
        <taxon>Actinomycetota</taxon>
        <taxon>Actinomycetes</taxon>
        <taxon>Streptosporangiales</taxon>
        <taxon>Nocardiopsidaceae</taxon>
        <taxon>Nocardiopsis</taxon>
    </lineage>
</organism>
<dbReference type="Pfam" id="PF24879">
    <property type="entry name" value="DUF7737"/>
    <property type="match status" value="1"/>
</dbReference>
<feature type="region of interest" description="Disordered" evidence="1">
    <location>
        <begin position="1"/>
        <end position="26"/>
    </location>
</feature>
<evidence type="ECO:0000313" key="5">
    <source>
        <dbReference type="Proteomes" id="UP000553209"/>
    </source>
</evidence>
<evidence type="ECO:0000313" key="4">
    <source>
        <dbReference type="EMBL" id="NKY98920.1"/>
    </source>
</evidence>
<accession>A0A7X6RQI5</accession>
<proteinExistence type="predicted"/>
<reference evidence="4 5" key="1">
    <citation type="submission" date="2020-04" db="EMBL/GenBank/DDBJ databases">
        <title>MicrobeNet Type strains.</title>
        <authorList>
            <person name="Nicholson A.C."/>
        </authorList>
    </citation>
    <scope>NUCLEOTIDE SEQUENCE [LARGE SCALE GENOMIC DNA]</scope>
    <source>
        <strain evidence="4 5">ATCC 23612</strain>
    </source>
</reference>
<gene>
    <name evidence="4" type="ORF">HGB44_14810</name>
</gene>
<sequence length="901" mass="99746">MTETTAETTAAPPFTSMVPSPAGRQWAGRTAEEFASGIDARGRSSWAYRSTMPVRVEEVLGRLHAPGLPELIEECDRVIRAHAPDRGWRGYTEISSLDRGTPLRDLIDRCDDGLRARLAVWFLINARHPRPVEVDGQGRHSDYFSSVHHRAAFTLCRRALPWDSALLSLLLYAQAQGLTDGHAHIDVCERAEDHVLAPCAQQLHEYRAHCQERGDLLFTWEPDEPEPHARVLLLLLRLGAPLAVDHLLPEGDLFGDLLREREPSLVTRPGLAELLVHFLVPPGSRPGREWREGLRRRLAAIPDAEGALRRLVEVVLRTPRAEEGHYGSSTAYFLIHVHNIVNGLVWAVRELASEEDTWSLPLLERVAVFTGTGPGGSKLLRSERTASACVRILAERGTDEAVAVLARVRARVKKKTLSKVIDRALGEIADRLGITGEQLLERTVPDFGLGRDGTRTDQLGEHPVTLALAADGSAALGFASAKGRPVASPPAVLRTSHPDEVRALRAELKELRQVVAAERVRLEEFLIQGRVWDAASWTRYYLDHPVTGALARRLLWEVSADDGRTWVCGLPGANGGHWRLTDPDGTEVAHTATVDGGARVRLWHPVRSQPETVRRWREHLTDREIAQPLKQAYREIYLLTPAEEATRVYSNRYAAHILKYGQAKALLNERGWSVHQLGGWHGGEDGPAERVYTDRESGASWRVTLDIALVDDDNDPVRNCGTDQVRFHRAGEGEPAPLAEVSALVLSEAMRDVDLAVGVSSIAADPQWVDRGESAHLPYWRRAAFGELTESAVVRREALTRLLPRLSVADRLEVDGRFLRVRGDLRSYRIHLGSANILMEPDDSYLCVVPSGRGRGPGVFLPFEQDGGRLALILSKALMLAGDSAIEDASITGQIRRGLEE</sequence>
<comment type="caution">
    <text evidence="4">The sequence shown here is derived from an EMBL/GenBank/DDBJ whole genome shotgun (WGS) entry which is preliminary data.</text>
</comment>
<feature type="domain" description="DUF7737" evidence="3">
    <location>
        <begin position="794"/>
        <end position="895"/>
    </location>
</feature>
<name>A0A7X6RQI5_9ACTN</name>
<dbReference type="Proteomes" id="UP000553209">
    <property type="component" value="Unassembled WGS sequence"/>
</dbReference>
<dbReference type="EMBL" id="JAAXPG010000012">
    <property type="protein sequence ID" value="NKY98920.1"/>
    <property type="molecule type" value="Genomic_DNA"/>
</dbReference>
<dbReference type="Pfam" id="PF13569">
    <property type="entry name" value="DUF4132"/>
    <property type="match status" value="1"/>
</dbReference>
<dbReference type="InterPro" id="IPR025406">
    <property type="entry name" value="DUF4132"/>
</dbReference>
<dbReference type="AlphaFoldDB" id="A0A7X6RQI5"/>
<protein>
    <submittedName>
        <fullName evidence="4">DUF4132 domain-containing protein</fullName>
    </submittedName>
</protein>
<dbReference type="RefSeq" id="WP_061078838.1">
    <property type="nucleotide sequence ID" value="NZ_JAAXPG010000012.1"/>
</dbReference>
<evidence type="ECO:0000256" key="1">
    <source>
        <dbReference type="SAM" id="MobiDB-lite"/>
    </source>
</evidence>
<feature type="compositionally biased region" description="Low complexity" evidence="1">
    <location>
        <begin position="1"/>
        <end position="11"/>
    </location>
</feature>
<feature type="domain" description="DUF4132" evidence="2">
    <location>
        <begin position="483"/>
        <end position="672"/>
    </location>
</feature>
<evidence type="ECO:0000259" key="2">
    <source>
        <dbReference type="Pfam" id="PF13569"/>
    </source>
</evidence>